<sequence length="246" mass="27399">MTHTYNVSGMTCGGCQAKVQGLLSKVSGVKNVSIDLSKGEAVIDMDKHIATEDLKAALNDYPKYQLSETHPQIHTVVSAIEKEEGKSWIATYKPILLIFGYITGVTFLTEYINGNFIWMRWMNHFMAGFFLVFSFFKLLNLKGFAESYSMYDIVAKKWNGWGYVYAFTELALGIAFLVGFNPILTNSVTFVVMTVSIIGVLQSVLNKRKIKCACLGDVFNLPMSTVTIIEDALMIGMSAIMLTTML</sequence>
<reference evidence="8 9" key="1">
    <citation type="journal article" date="2015" name="Stand. Genomic Sci.">
        <title>Genomic Encyclopedia of Bacterial and Archaeal Type Strains, Phase III: the genomes of soil and plant-associated and newly described type strains.</title>
        <authorList>
            <person name="Whitman W.B."/>
            <person name="Woyke T."/>
            <person name="Klenk H.P."/>
            <person name="Zhou Y."/>
            <person name="Lilburn T.G."/>
            <person name="Beck B.J."/>
            <person name="De Vos P."/>
            <person name="Vandamme P."/>
            <person name="Eisen J.A."/>
            <person name="Garrity G."/>
            <person name="Hugenholtz P."/>
            <person name="Kyrpides N.C."/>
        </authorList>
    </citation>
    <scope>NUCLEOTIDE SEQUENCE [LARGE SCALE GENOMIC DNA]</scope>
    <source>
        <strain evidence="8 9">CGMCC 1.7271</strain>
    </source>
</reference>
<evidence type="ECO:0000256" key="2">
    <source>
        <dbReference type="ARBA" id="ARBA00022692"/>
    </source>
</evidence>
<dbReference type="GO" id="GO:0016020">
    <property type="term" value="C:membrane"/>
    <property type="evidence" value="ECO:0007669"/>
    <property type="project" value="UniProtKB-SubCell"/>
</dbReference>
<dbReference type="RefSeq" id="WP_144888752.1">
    <property type="nucleotide sequence ID" value="NZ_VLLE01000009.1"/>
</dbReference>
<keyword evidence="4 6" id="KW-1133">Transmembrane helix</keyword>
<dbReference type="CDD" id="cd00371">
    <property type="entry name" value="HMA"/>
    <property type="match status" value="1"/>
</dbReference>
<keyword evidence="2 6" id="KW-0812">Transmembrane</keyword>
<evidence type="ECO:0000313" key="8">
    <source>
        <dbReference type="EMBL" id="TWI77706.1"/>
    </source>
</evidence>
<dbReference type="EMBL" id="VLLE01000009">
    <property type="protein sequence ID" value="TWI77706.1"/>
    <property type="molecule type" value="Genomic_DNA"/>
</dbReference>
<evidence type="ECO:0000259" key="7">
    <source>
        <dbReference type="PROSITE" id="PS50846"/>
    </source>
</evidence>
<comment type="caution">
    <text evidence="8">The sequence shown here is derived from an EMBL/GenBank/DDBJ whole genome shotgun (WGS) entry which is preliminary data.</text>
</comment>
<organism evidence="8 9">
    <name type="scientific">Lacibacter cauensis</name>
    <dbReference type="NCBI Taxonomy" id="510947"/>
    <lineage>
        <taxon>Bacteria</taxon>
        <taxon>Pseudomonadati</taxon>
        <taxon>Bacteroidota</taxon>
        <taxon>Chitinophagia</taxon>
        <taxon>Chitinophagales</taxon>
        <taxon>Chitinophagaceae</taxon>
        <taxon>Lacibacter</taxon>
    </lineage>
</organism>
<proteinExistence type="predicted"/>
<comment type="subcellular location">
    <subcellularLocation>
        <location evidence="1">Membrane</location>
        <topology evidence="1">Multi-pass membrane protein</topology>
    </subcellularLocation>
</comment>
<evidence type="ECO:0000256" key="5">
    <source>
        <dbReference type="ARBA" id="ARBA00023136"/>
    </source>
</evidence>
<gene>
    <name evidence="8" type="ORF">IQ13_4305</name>
</gene>
<dbReference type="PROSITE" id="PS50846">
    <property type="entry name" value="HMA_2"/>
    <property type="match status" value="1"/>
</dbReference>
<dbReference type="OrthoDB" id="1521937at2"/>
<dbReference type="SUPFAM" id="SSF55008">
    <property type="entry name" value="HMA, heavy metal-associated domain"/>
    <property type="match status" value="1"/>
</dbReference>
<dbReference type="Pfam" id="PF07291">
    <property type="entry name" value="MauE"/>
    <property type="match status" value="1"/>
</dbReference>
<name>A0A562SAQ7_9BACT</name>
<feature type="transmembrane region" description="Helical" evidence="6">
    <location>
        <begin position="187"/>
        <end position="206"/>
    </location>
</feature>
<evidence type="ECO:0000256" key="3">
    <source>
        <dbReference type="ARBA" id="ARBA00022723"/>
    </source>
</evidence>
<dbReference type="InterPro" id="IPR036163">
    <property type="entry name" value="HMA_dom_sf"/>
</dbReference>
<keyword evidence="5 6" id="KW-0472">Membrane</keyword>
<dbReference type="InterPro" id="IPR006121">
    <property type="entry name" value="HMA_dom"/>
</dbReference>
<dbReference type="Proteomes" id="UP000316167">
    <property type="component" value="Unassembled WGS sequence"/>
</dbReference>
<dbReference type="GO" id="GO:0030416">
    <property type="term" value="P:methylamine metabolic process"/>
    <property type="evidence" value="ECO:0007669"/>
    <property type="project" value="InterPro"/>
</dbReference>
<feature type="transmembrane region" description="Helical" evidence="6">
    <location>
        <begin position="95"/>
        <end position="112"/>
    </location>
</feature>
<feature type="transmembrane region" description="Helical" evidence="6">
    <location>
        <begin position="218"/>
        <end position="242"/>
    </location>
</feature>
<keyword evidence="3" id="KW-0479">Metal-binding</keyword>
<dbReference type="Gene3D" id="3.30.70.100">
    <property type="match status" value="1"/>
</dbReference>
<accession>A0A562SAQ7</accession>
<dbReference type="InterPro" id="IPR009908">
    <property type="entry name" value="Methylamine_util_MauE"/>
</dbReference>
<protein>
    <submittedName>
        <fullName evidence="8">Copper chaperone CopZ</fullName>
    </submittedName>
</protein>
<feature type="domain" description="HMA" evidence="7">
    <location>
        <begin position="1"/>
        <end position="66"/>
    </location>
</feature>
<dbReference type="AlphaFoldDB" id="A0A562SAQ7"/>
<keyword evidence="9" id="KW-1185">Reference proteome</keyword>
<evidence type="ECO:0000256" key="6">
    <source>
        <dbReference type="SAM" id="Phobius"/>
    </source>
</evidence>
<dbReference type="Pfam" id="PF00403">
    <property type="entry name" value="HMA"/>
    <property type="match status" value="1"/>
</dbReference>
<dbReference type="GO" id="GO:0046872">
    <property type="term" value="F:metal ion binding"/>
    <property type="evidence" value="ECO:0007669"/>
    <property type="project" value="UniProtKB-KW"/>
</dbReference>
<evidence type="ECO:0000313" key="9">
    <source>
        <dbReference type="Proteomes" id="UP000316167"/>
    </source>
</evidence>
<dbReference type="PROSITE" id="PS01047">
    <property type="entry name" value="HMA_1"/>
    <property type="match status" value="1"/>
</dbReference>
<feature type="transmembrane region" description="Helical" evidence="6">
    <location>
        <begin position="160"/>
        <end position="181"/>
    </location>
</feature>
<dbReference type="InterPro" id="IPR017969">
    <property type="entry name" value="Heavy-metal-associated_CS"/>
</dbReference>
<evidence type="ECO:0000256" key="4">
    <source>
        <dbReference type="ARBA" id="ARBA00022989"/>
    </source>
</evidence>
<feature type="transmembrane region" description="Helical" evidence="6">
    <location>
        <begin position="118"/>
        <end position="139"/>
    </location>
</feature>
<evidence type="ECO:0000256" key="1">
    <source>
        <dbReference type="ARBA" id="ARBA00004141"/>
    </source>
</evidence>